<sequence>MQTTVVTARKIQYNRMGKIISMCNKYEENGVAKDEIISYIRFTYRKNSA</sequence>
<keyword evidence="2" id="KW-1185">Reference proteome</keyword>
<organism evidence="1 2">
    <name type="scientific">Faecalimonas umbilicata</name>
    <dbReference type="NCBI Taxonomy" id="1912855"/>
    <lineage>
        <taxon>Bacteria</taxon>
        <taxon>Bacillati</taxon>
        <taxon>Bacillota</taxon>
        <taxon>Clostridia</taxon>
        <taxon>Lachnospirales</taxon>
        <taxon>Lachnospiraceae</taxon>
        <taxon>Faecalimonas</taxon>
    </lineage>
</organism>
<evidence type="ECO:0000313" key="2">
    <source>
        <dbReference type="Proteomes" id="UP000702954"/>
    </source>
</evidence>
<reference evidence="1 2" key="1">
    <citation type="journal article" date="2018" name="Int. J. Syst. Evol. Microbiol.">
        <title>Draft Genome Sequence of Faecalimonas umbilicata JCM 30896T, an Acetate-Producing Bacterium Isolated from Human Feces.</title>
        <authorList>
            <person name="Sakamoto M."/>
            <person name="Ikeyama N."/>
            <person name="Yuki M."/>
            <person name="Ohkuma M."/>
        </authorList>
    </citation>
    <scope>NUCLEOTIDE SEQUENCE [LARGE SCALE GENOMIC DNA]</scope>
    <source>
        <strain evidence="1 2">EGH7</strain>
    </source>
</reference>
<proteinExistence type="predicted"/>
<gene>
    <name evidence="1" type="ORF">FAEUMB_19320</name>
</gene>
<comment type="caution">
    <text evidence="1">The sequence shown here is derived from an EMBL/GenBank/DDBJ whole genome shotgun (WGS) entry which is preliminary data.</text>
</comment>
<protein>
    <submittedName>
        <fullName evidence="1">Uncharacterized protein</fullName>
    </submittedName>
</protein>
<name>A0ABQ0QY66_9FIRM</name>
<accession>A0ABQ0QY66</accession>
<dbReference type="Proteomes" id="UP000702954">
    <property type="component" value="Unassembled WGS sequence"/>
</dbReference>
<dbReference type="EMBL" id="BHEO01000008">
    <property type="protein sequence ID" value="GBU05391.1"/>
    <property type="molecule type" value="Genomic_DNA"/>
</dbReference>
<evidence type="ECO:0000313" key="1">
    <source>
        <dbReference type="EMBL" id="GBU05391.1"/>
    </source>
</evidence>